<feature type="region of interest" description="Disordered" evidence="1">
    <location>
        <begin position="116"/>
        <end position="135"/>
    </location>
</feature>
<accession>A0A9N9DEI1</accession>
<proteinExistence type="predicted"/>
<evidence type="ECO:0000313" key="2">
    <source>
        <dbReference type="EMBL" id="CAG8636016.1"/>
    </source>
</evidence>
<dbReference type="Proteomes" id="UP000789759">
    <property type="component" value="Unassembled WGS sequence"/>
</dbReference>
<name>A0A9N9DEI1_9GLOM</name>
<reference evidence="2" key="1">
    <citation type="submission" date="2021-06" db="EMBL/GenBank/DDBJ databases">
        <authorList>
            <person name="Kallberg Y."/>
            <person name="Tangrot J."/>
            <person name="Rosling A."/>
        </authorList>
    </citation>
    <scope>NUCLEOTIDE SEQUENCE</scope>
    <source>
        <strain evidence="2">FL966</strain>
    </source>
</reference>
<dbReference type="OrthoDB" id="10431569at2759"/>
<dbReference type="EMBL" id="CAJVQA010006196">
    <property type="protein sequence ID" value="CAG8636016.1"/>
    <property type="molecule type" value="Genomic_DNA"/>
</dbReference>
<protein>
    <submittedName>
        <fullName evidence="2">20687_t:CDS:1</fullName>
    </submittedName>
</protein>
<comment type="caution">
    <text evidence="2">The sequence shown here is derived from an EMBL/GenBank/DDBJ whole genome shotgun (WGS) entry which is preliminary data.</text>
</comment>
<organism evidence="2 3">
    <name type="scientific">Cetraspora pellucida</name>
    <dbReference type="NCBI Taxonomy" id="1433469"/>
    <lineage>
        <taxon>Eukaryota</taxon>
        <taxon>Fungi</taxon>
        <taxon>Fungi incertae sedis</taxon>
        <taxon>Mucoromycota</taxon>
        <taxon>Glomeromycotina</taxon>
        <taxon>Glomeromycetes</taxon>
        <taxon>Diversisporales</taxon>
        <taxon>Gigasporaceae</taxon>
        <taxon>Cetraspora</taxon>
    </lineage>
</organism>
<feature type="non-terminal residue" evidence="2">
    <location>
        <position position="1"/>
    </location>
</feature>
<sequence length="135" mass="15558">KTVKSLDKGIIEYKIDGYLKAPLQPIQYVSFLSILSSTNQFITADEASSLPVSIIELEELPPNITVQRSSLKKQNIAKDWLDELNLLLNIAYNPERRHDFLVQIIETKREIEAKKKERQKLQKHATAQVKSQEKK</sequence>
<evidence type="ECO:0000313" key="3">
    <source>
        <dbReference type="Proteomes" id="UP000789759"/>
    </source>
</evidence>
<evidence type="ECO:0000256" key="1">
    <source>
        <dbReference type="SAM" id="MobiDB-lite"/>
    </source>
</evidence>
<keyword evidence="3" id="KW-1185">Reference proteome</keyword>
<gene>
    <name evidence="2" type="ORF">CPELLU_LOCUS8624</name>
</gene>
<dbReference type="AlphaFoldDB" id="A0A9N9DEI1"/>